<dbReference type="InterPro" id="IPR013154">
    <property type="entry name" value="ADH-like_N"/>
</dbReference>
<feature type="domain" description="Alcohol dehydrogenase-like C-terminal" evidence="7">
    <location>
        <begin position="193"/>
        <end position="316"/>
    </location>
</feature>
<dbReference type="InterPro" id="IPR011032">
    <property type="entry name" value="GroES-like_sf"/>
</dbReference>
<evidence type="ECO:0000259" key="8">
    <source>
        <dbReference type="Pfam" id="PF08240"/>
    </source>
</evidence>
<organism evidence="9 10">
    <name type="scientific">Actinoplanes couchii</name>
    <dbReference type="NCBI Taxonomy" id="403638"/>
    <lineage>
        <taxon>Bacteria</taxon>
        <taxon>Bacillati</taxon>
        <taxon>Actinomycetota</taxon>
        <taxon>Actinomycetes</taxon>
        <taxon>Micromonosporales</taxon>
        <taxon>Micromonosporaceae</taxon>
        <taxon>Actinoplanes</taxon>
    </lineage>
</organism>
<feature type="domain" description="Alcohol dehydrogenase-like N-terminal" evidence="8">
    <location>
        <begin position="22"/>
        <end position="152"/>
    </location>
</feature>
<dbReference type="Pfam" id="PF00107">
    <property type="entry name" value="ADH_zinc_N"/>
    <property type="match status" value="1"/>
</dbReference>
<evidence type="ECO:0000313" key="10">
    <source>
        <dbReference type="Proteomes" id="UP000612282"/>
    </source>
</evidence>
<dbReference type="InterPro" id="IPR036291">
    <property type="entry name" value="NAD(P)-bd_dom_sf"/>
</dbReference>
<evidence type="ECO:0000256" key="2">
    <source>
        <dbReference type="ARBA" id="ARBA00008072"/>
    </source>
</evidence>
<evidence type="ECO:0000259" key="7">
    <source>
        <dbReference type="Pfam" id="PF00107"/>
    </source>
</evidence>
<comment type="caution">
    <text evidence="9">The sequence shown here is derived from an EMBL/GenBank/DDBJ whole genome shotgun (WGS) entry which is preliminary data.</text>
</comment>
<dbReference type="Pfam" id="PF08240">
    <property type="entry name" value="ADH_N"/>
    <property type="match status" value="1"/>
</dbReference>
<evidence type="ECO:0000313" key="9">
    <source>
        <dbReference type="EMBL" id="GID58163.1"/>
    </source>
</evidence>
<keyword evidence="3 6" id="KW-0479">Metal-binding</keyword>
<protein>
    <submittedName>
        <fullName evidence="9">Alcohol dehydrogenase</fullName>
    </submittedName>
</protein>
<reference evidence="9 10" key="1">
    <citation type="submission" date="2021-01" db="EMBL/GenBank/DDBJ databases">
        <title>Whole genome shotgun sequence of Actinoplanes couchii NBRC 106145.</title>
        <authorList>
            <person name="Komaki H."/>
            <person name="Tamura T."/>
        </authorList>
    </citation>
    <scope>NUCLEOTIDE SEQUENCE [LARGE SCALE GENOMIC DNA]</scope>
    <source>
        <strain evidence="9 10">NBRC 106145</strain>
    </source>
</reference>
<dbReference type="PANTHER" id="PTHR43350:SF21">
    <property type="entry name" value="S-NITROSOMYCOTHIOL REDUCTASE MSCR"/>
    <property type="match status" value="1"/>
</dbReference>
<sequence>MTFDDRTGEKPRVVDVLVAEPGPGQIRVRMTAAGICHSDLHTVNGDWPMGRRLVLGHEGAGVVDRVGPGVDGLAAGDTVALNWYVACESCPPCRQEKPWLCTGSPALENQLPDGTTATRDPAADDPEVWPFLGVGAFAEYAVVPATAAVRLPSEVPPRVAALIGCSVTTGYGAVNLTVPVRSGDAVVVTGCGGVGQSIIVAAADAGADPIIAVDRSAARLEAALSLGATHAILADGSEVEQALAVCPDGVAYAFDAIGVPDVAARAPRFLRAGGTAVLVGMPAIAATAPIDTWDVVTRGLTVVGCNYGSAVPARDFPLIAEAYLAGRLPLDRLVGDSVDLDGAAAAIGALGAAVGGRTIVVFPDRAGAAPDQRG</sequence>
<accession>A0ABQ3XI56</accession>
<keyword evidence="10" id="KW-1185">Reference proteome</keyword>
<comment type="similarity">
    <text evidence="2 6">Belongs to the zinc-containing alcohol dehydrogenase family.</text>
</comment>
<dbReference type="PANTHER" id="PTHR43350">
    <property type="entry name" value="NAD-DEPENDENT ALCOHOL DEHYDROGENASE"/>
    <property type="match status" value="1"/>
</dbReference>
<dbReference type="InterPro" id="IPR002328">
    <property type="entry name" value="ADH_Zn_CS"/>
</dbReference>
<dbReference type="EMBL" id="BOMG01000082">
    <property type="protein sequence ID" value="GID58163.1"/>
    <property type="molecule type" value="Genomic_DNA"/>
</dbReference>
<comment type="cofactor">
    <cofactor evidence="1 6">
        <name>Zn(2+)</name>
        <dbReference type="ChEBI" id="CHEBI:29105"/>
    </cofactor>
</comment>
<evidence type="ECO:0000256" key="5">
    <source>
        <dbReference type="ARBA" id="ARBA00023002"/>
    </source>
</evidence>
<evidence type="ECO:0000256" key="6">
    <source>
        <dbReference type="RuleBase" id="RU361277"/>
    </source>
</evidence>
<dbReference type="InterPro" id="IPR013149">
    <property type="entry name" value="ADH-like_C"/>
</dbReference>
<proteinExistence type="inferred from homology"/>
<dbReference type="Gene3D" id="3.90.180.10">
    <property type="entry name" value="Medium-chain alcohol dehydrogenases, catalytic domain"/>
    <property type="match status" value="1"/>
</dbReference>
<keyword evidence="5" id="KW-0560">Oxidoreductase</keyword>
<evidence type="ECO:0000256" key="3">
    <source>
        <dbReference type="ARBA" id="ARBA00022723"/>
    </source>
</evidence>
<keyword evidence="4 6" id="KW-0862">Zinc</keyword>
<name>A0ABQ3XI56_9ACTN</name>
<gene>
    <name evidence="9" type="ORF">Aco03nite_065670</name>
</gene>
<evidence type="ECO:0000256" key="4">
    <source>
        <dbReference type="ARBA" id="ARBA00022833"/>
    </source>
</evidence>
<dbReference type="PROSITE" id="PS00059">
    <property type="entry name" value="ADH_ZINC"/>
    <property type="match status" value="1"/>
</dbReference>
<dbReference type="Gene3D" id="3.40.50.720">
    <property type="entry name" value="NAD(P)-binding Rossmann-like Domain"/>
    <property type="match status" value="1"/>
</dbReference>
<dbReference type="Proteomes" id="UP000612282">
    <property type="component" value="Unassembled WGS sequence"/>
</dbReference>
<dbReference type="SUPFAM" id="SSF51735">
    <property type="entry name" value="NAD(P)-binding Rossmann-fold domains"/>
    <property type="match status" value="1"/>
</dbReference>
<evidence type="ECO:0000256" key="1">
    <source>
        <dbReference type="ARBA" id="ARBA00001947"/>
    </source>
</evidence>
<dbReference type="SUPFAM" id="SSF50129">
    <property type="entry name" value="GroES-like"/>
    <property type="match status" value="1"/>
</dbReference>